<dbReference type="GeneID" id="139353349"/>
<gene>
    <name evidence="2" type="primary">LOC139353349</name>
</gene>
<proteinExistence type="predicted"/>
<keyword evidence="1" id="KW-1185">Reference proteome</keyword>
<dbReference type="RefSeq" id="XP_070853378.1">
    <property type="nucleotide sequence ID" value="XM_070997277.1"/>
</dbReference>
<evidence type="ECO:0000313" key="1">
    <source>
        <dbReference type="Proteomes" id="UP001652628"/>
    </source>
</evidence>
<organism evidence="1 2">
    <name type="scientific">Drosophila suzukii</name>
    <name type="common">Spotted-wing drosophila fruit fly</name>
    <dbReference type="NCBI Taxonomy" id="28584"/>
    <lineage>
        <taxon>Eukaryota</taxon>
        <taxon>Metazoa</taxon>
        <taxon>Ecdysozoa</taxon>
        <taxon>Arthropoda</taxon>
        <taxon>Hexapoda</taxon>
        <taxon>Insecta</taxon>
        <taxon>Pterygota</taxon>
        <taxon>Neoptera</taxon>
        <taxon>Endopterygota</taxon>
        <taxon>Diptera</taxon>
        <taxon>Brachycera</taxon>
        <taxon>Muscomorpha</taxon>
        <taxon>Ephydroidea</taxon>
        <taxon>Drosophilidae</taxon>
        <taxon>Drosophila</taxon>
        <taxon>Sophophora</taxon>
    </lineage>
</organism>
<evidence type="ECO:0000313" key="2">
    <source>
        <dbReference type="RefSeq" id="XP_070853378.1"/>
    </source>
</evidence>
<dbReference type="Proteomes" id="UP001652628">
    <property type="component" value="Chromosome X"/>
</dbReference>
<name>A0ABM4TTS7_DROSZ</name>
<accession>A0ABM4TTS7</accession>
<protein>
    <submittedName>
        <fullName evidence="2">Uncharacterized protein</fullName>
    </submittedName>
</protein>
<reference evidence="2" key="1">
    <citation type="submission" date="2025-08" db="UniProtKB">
        <authorList>
            <consortium name="RefSeq"/>
        </authorList>
    </citation>
    <scope>IDENTIFICATION</scope>
</reference>
<sequence>MTSSEENNRSVCVLSDAPNQCGKFYLSKLHPMLSIIPETDIKLDRIKREQQAIQTRLQAVQFWLQVQWTIIKGSLTDIGPEVKATLIETEKQLLALISEIKNQVYLLLNTLGDQSSTIKIQLKTKLLEVQTKLDYQSKAIQESC</sequence>